<keyword evidence="6" id="KW-0347">Helicase</keyword>
<evidence type="ECO:0000256" key="4">
    <source>
        <dbReference type="ARBA" id="ARBA00022741"/>
    </source>
</evidence>
<comment type="similarity">
    <text evidence="1">Belongs to the helicase family. DnaB subfamily.</text>
</comment>
<keyword evidence="7" id="KW-0067">ATP-binding</keyword>
<dbReference type="EMBL" id="MUKV01000005">
    <property type="protein sequence ID" value="OQS42316.1"/>
    <property type="molecule type" value="Genomic_DNA"/>
</dbReference>
<keyword evidence="5" id="KW-0378">Hydrolase</keyword>
<evidence type="ECO:0000313" key="13">
    <source>
        <dbReference type="EMBL" id="OQS42316.1"/>
    </source>
</evidence>
<keyword evidence="4" id="KW-0547">Nucleotide-binding</keyword>
<dbReference type="GO" id="GO:1990077">
    <property type="term" value="C:primosome complex"/>
    <property type="evidence" value="ECO:0007669"/>
    <property type="project" value="UniProtKB-KW"/>
</dbReference>
<protein>
    <recommendedName>
        <fullName evidence="10">DNA 5'-3' helicase</fullName>
        <ecNumber evidence="10">5.6.2.3</ecNumber>
    </recommendedName>
</protein>
<evidence type="ECO:0000259" key="12">
    <source>
        <dbReference type="PROSITE" id="PS51199"/>
    </source>
</evidence>
<dbReference type="GO" id="GO:0005829">
    <property type="term" value="C:cytosol"/>
    <property type="evidence" value="ECO:0007669"/>
    <property type="project" value="TreeGrafter"/>
</dbReference>
<dbReference type="GO" id="GO:0016787">
    <property type="term" value="F:hydrolase activity"/>
    <property type="evidence" value="ECO:0007669"/>
    <property type="project" value="UniProtKB-KW"/>
</dbReference>
<dbReference type="SUPFAM" id="SSF52540">
    <property type="entry name" value="P-loop containing nucleoside triphosphate hydrolases"/>
    <property type="match status" value="1"/>
</dbReference>
<evidence type="ECO:0000256" key="1">
    <source>
        <dbReference type="ARBA" id="ARBA00008428"/>
    </source>
</evidence>
<evidence type="ECO:0000256" key="7">
    <source>
        <dbReference type="ARBA" id="ARBA00022840"/>
    </source>
</evidence>
<keyword evidence="2" id="KW-0639">Primosome</keyword>
<dbReference type="SUPFAM" id="SSF48024">
    <property type="entry name" value="N-terminal domain of DnaB helicase"/>
    <property type="match status" value="1"/>
</dbReference>
<dbReference type="EC" id="5.6.2.3" evidence="10"/>
<evidence type="ECO:0000256" key="6">
    <source>
        <dbReference type="ARBA" id="ARBA00022806"/>
    </source>
</evidence>
<keyword evidence="9" id="KW-0413">Isomerase</keyword>
<dbReference type="GO" id="GO:0003677">
    <property type="term" value="F:DNA binding"/>
    <property type="evidence" value="ECO:0007669"/>
    <property type="project" value="UniProtKB-KW"/>
</dbReference>
<dbReference type="GO" id="GO:0043139">
    <property type="term" value="F:5'-3' DNA helicase activity"/>
    <property type="evidence" value="ECO:0007669"/>
    <property type="project" value="UniProtKB-EC"/>
</dbReference>
<dbReference type="InterPro" id="IPR007694">
    <property type="entry name" value="DNA_helicase_DnaB-like_C"/>
</dbReference>
<dbReference type="PANTHER" id="PTHR30153:SF2">
    <property type="entry name" value="REPLICATIVE DNA HELICASE"/>
    <property type="match status" value="1"/>
</dbReference>
<evidence type="ECO:0000256" key="5">
    <source>
        <dbReference type="ARBA" id="ARBA00022801"/>
    </source>
</evidence>
<dbReference type="AlphaFoldDB" id="A0A1W0D5P7"/>
<keyword evidence="3" id="KW-0235">DNA replication</keyword>
<comment type="caution">
    <text evidence="13">The sequence shown here is derived from an EMBL/GenBank/DDBJ whole genome shotgun (WGS) entry which is preliminary data.</text>
</comment>
<dbReference type="GO" id="GO:0005524">
    <property type="term" value="F:ATP binding"/>
    <property type="evidence" value="ECO:0007669"/>
    <property type="project" value="UniProtKB-KW"/>
</dbReference>
<gene>
    <name evidence="13" type="ORF">B0T45_05870</name>
</gene>
<name>A0A1W0D5P7_9NEIS</name>
<dbReference type="Pfam" id="PF03796">
    <property type="entry name" value="DnaB_C"/>
    <property type="match status" value="1"/>
</dbReference>
<reference evidence="13 14" key="1">
    <citation type="submission" date="2017-02" db="EMBL/GenBank/DDBJ databases">
        <title>Chromobacterium haemolyticum H5244.</title>
        <authorList>
            <person name="Gulvik C.A."/>
        </authorList>
    </citation>
    <scope>NUCLEOTIDE SEQUENCE [LARGE SCALE GENOMIC DNA]</scope>
    <source>
        <strain evidence="13 14">H5244</strain>
    </source>
</reference>
<proteinExistence type="inferred from homology"/>
<accession>A0A1W0D5P7</accession>
<evidence type="ECO:0000256" key="3">
    <source>
        <dbReference type="ARBA" id="ARBA00022705"/>
    </source>
</evidence>
<dbReference type="PANTHER" id="PTHR30153">
    <property type="entry name" value="REPLICATIVE DNA HELICASE DNAB"/>
    <property type="match status" value="1"/>
</dbReference>
<dbReference type="Gene3D" id="1.10.860.10">
    <property type="entry name" value="DNAb Helicase, Chain A"/>
    <property type="match status" value="1"/>
</dbReference>
<dbReference type="RefSeq" id="WP_081554898.1">
    <property type="nucleotide sequence ID" value="NZ_MUKV01000005.1"/>
</dbReference>
<evidence type="ECO:0000256" key="2">
    <source>
        <dbReference type="ARBA" id="ARBA00022515"/>
    </source>
</evidence>
<dbReference type="InterPro" id="IPR027417">
    <property type="entry name" value="P-loop_NTPase"/>
</dbReference>
<evidence type="ECO:0000313" key="14">
    <source>
        <dbReference type="Proteomes" id="UP000192721"/>
    </source>
</evidence>
<dbReference type="InterPro" id="IPR036185">
    <property type="entry name" value="DNA_heli_DnaB-like_N_sf"/>
</dbReference>
<dbReference type="PROSITE" id="PS51199">
    <property type="entry name" value="SF4_HELICASE"/>
    <property type="match status" value="1"/>
</dbReference>
<evidence type="ECO:0000256" key="8">
    <source>
        <dbReference type="ARBA" id="ARBA00023125"/>
    </source>
</evidence>
<keyword evidence="8" id="KW-0238">DNA-binding</keyword>
<evidence type="ECO:0000256" key="11">
    <source>
        <dbReference type="ARBA" id="ARBA00048954"/>
    </source>
</evidence>
<comment type="catalytic activity">
    <reaction evidence="11">
        <text>ATP + H2O = ADP + phosphate + H(+)</text>
        <dbReference type="Rhea" id="RHEA:13065"/>
        <dbReference type="ChEBI" id="CHEBI:15377"/>
        <dbReference type="ChEBI" id="CHEBI:15378"/>
        <dbReference type="ChEBI" id="CHEBI:30616"/>
        <dbReference type="ChEBI" id="CHEBI:43474"/>
        <dbReference type="ChEBI" id="CHEBI:456216"/>
        <dbReference type="EC" id="5.6.2.3"/>
    </reaction>
</comment>
<dbReference type="GO" id="GO:0006269">
    <property type="term" value="P:DNA replication, synthesis of primer"/>
    <property type="evidence" value="ECO:0007669"/>
    <property type="project" value="UniProtKB-KW"/>
</dbReference>
<dbReference type="Gene3D" id="3.40.50.300">
    <property type="entry name" value="P-loop containing nucleotide triphosphate hydrolases"/>
    <property type="match status" value="1"/>
</dbReference>
<dbReference type="InterPro" id="IPR007693">
    <property type="entry name" value="DNA_helicase_DnaB-like_N"/>
</dbReference>
<dbReference type="Proteomes" id="UP000192721">
    <property type="component" value="Unassembled WGS sequence"/>
</dbReference>
<dbReference type="Pfam" id="PF00772">
    <property type="entry name" value="DnaB"/>
    <property type="match status" value="1"/>
</dbReference>
<sequence>MTIQSREQDLLGWMMARGELPEHVASLKPEWFSDRLNGYIFSIVCQLSVAGSFTDPSTVADTLNAAHPANEHEQDRRREYVWNLVNNAAVCNHKYTAKVVAENGKRVEMRNALLMAANEMMEHDSYEDALSAALGHVDSRATEGMERGLLTISDIAKIGLDFIDSRLDNKFQGLKTGFDDLDDLIFGGFRHSELITIFGPPKGGKTTAVTTIVENIALTKVDENTYPVILVVSREMGESQLAVRHYASLGGANARNVLTGHMRDEDWNGVSAAVSRMADMNIIYDLDSNTPSQIAMKAAQIKRSRGRLDLIVVDHIGLITSDRQRRSRIEEVTDITWSLKTLAKRMNVPVVMIAQQNRKYADRKDRTPVMADLAESSSIEKDSDLLIGVLAHRDGDLRGYTEIHVIGARLGEIGMVPAKFHHNRLIPCSQAEFAAARSMSEQDDQTHGKGLR</sequence>
<feature type="domain" description="SF4 helicase" evidence="12">
    <location>
        <begin position="167"/>
        <end position="434"/>
    </location>
</feature>
<organism evidence="13 14">
    <name type="scientific">Chromobacterium haemolyticum</name>
    <dbReference type="NCBI Taxonomy" id="394935"/>
    <lineage>
        <taxon>Bacteria</taxon>
        <taxon>Pseudomonadati</taxon>
        <taxon>Pseudomonadota</taxon>
        <taxon>Betaproteobacteria</taxon>
        <taxon>Neisseriales</taxon>
        <taxon>Chromobacteriaceae</taxon>
        <taxon>Chromobacterium</taxon>
    </lineage>
</organism>
<dbReference type="InterPro" id="IPR016136">
    <property type="entry name" value="DNA_helicase_N/primase_C"/>
</dbReference>
<evidence type="ECO:0000256" key="10">
    <source>
        <dbReference type="ARBA" id="ARBA00044969"/>
    </source>
</evidence>
<evidence type="ECO:0000256" key="9">
    <source>
        <dbReference type="ARBA" id="ARBA00023235"/>
    </source>
</evidence>